<dbReference type="GO" id="GO:1901135">
    <property type="term" value="P:carbohydrate derivative metabolic process"/>
    <property type="evidence" value="ECO:0007669"/>
    <property type="project" value="InterPro"/>
</dbReference>
<dbReference type="Pfam" id="PF01418">
    <property type="entry name" value="HTH_6"/>
    <property type="match status" value="1"/>
</dbReference>
<dbReference type="Pfam" id="PF01380">
    <property type="entry name" value="SIS"/>
    <property type="match status" value="1"/>
</dbReference>
<dbReference type="GO" id="GO:0003700">
    <property type="term" value="F:DNA-binding transcription factor activity"/>
    <property type="evidence" value="ECO:0007669"/>
    <property type="project" value="InterPro"/>
</dbReference>
<dbReference type="PANTHER" id="PTHR30514:SF20">
    <property type="entry name" value="TRANSCRIPTIONAL REGULATOR"/>
    <property type="match status" value="1"/>
</dbReference>
<name>A0A212LE19_9HYPH</name>
<dbReference type="GO" id="GO:0003677">
    <property type="term" value="F:DNA binding"/>
    <property type="evidence" value="ECO:0007669"/>
    <property type="project" value="UniProtKB-KW"/>
</dbReference>
<feature type="domain" description="SIS" evidence="5">
    <location>
        <begin position="149"/>
        <end position="286"/>
    </location>
</feature>
<dbReference type="PANTHER" id="PTHR30514">
    <property type="entry name" value="GLUCOKINASE"/>
    <property type="match status" value="1"/>
</dbReference>
<reference evidence="6" key="1">
    <citation type="submission" date="2016-08" db="EMBL/GenBank/DDBJ databases">
        <authorList>
            <person name="Seilhamer J.J."/>
        </authorList>
    </citation>
    <scope>NUCLEOTIDE SEQUENCE</scope>
    <source>
        <strain evidence="6">86</strain>
    </source>
</reference>
<dbReference type="GO" id="GO:0097367">
    <property type="term" value="F:carbohydrate derivative binding"/>
    <property type="evidence" value="ECO:0007669"/>
    <property type="project" value="InterPro"/>
</dbReference>
<dbReference type="InterPro" id="IPR000281">
    <property type="entry name" value="HTH_RpiR"/>
</dbReference>
<dbReference type="InterPro" id="IPR046348">
    <property type="entry name" value="SIS_dom_sf"/>
</dbReference>
<evidence type="ECO:0000256" key="2">
    <source>
        <dbReference type="ARBA" id="ARBA00023125"/>
    </source>
</evidence>
<accession>A0A212LE19</accession>
<dbReference type="InterPro" id="IPR009057">
    <property type="entry name" value="Homeodomain-like_sf"/>
</dbReference>
<evidence type="ECO:0000259" key="5">
    <source>
        <dbReference type="PROSITE" id="PS51464"/>
    </source>
</evidence>
<dbReference type="Gene3D" id="3.40.50.10490">
    <property type="entry name" value="Glucose-6-phosphate isomerase like protein, domain 1"/>
    <property type="match status" value="1"/>
</dbReference>
<evidence type="ECO:0000313" key="6">
    <source>
        <dbReference type="EMBL" id="SCM75822.1"/>
    </source>
</evidence>
<sequence>MPSLTDQPGNLLPERAALTGYQPLKEEIVRRQKALPKRLLQIAAFALDKPDEIAFGTVSSIAKHIGVPPSAIIRFAQHFGFDGFVEMQRLFRDRMRERSSEYEERLHSLSSGVDPDDGAGKTLEGFLAAGRQSMESALHSVSHEVFSAAASVLADGETIYLVARRRSFPIVSYMAYAFGKLGLRCELAGSSMGTDGDLLQFAGPRDAAFVVSFSPYASETVAQARFLRERGVPLVSLTDSPFSPIAAISNVWFEVVEADYGGFRPLSASMVLALALSVAVAERKQWD</sequence>
<dbReference type="SUPFAM" id="SSF46689">
    <property type="entry name" value="Homeodomain-like"/>
    <property type="match status" value="1"/>
</dbReference>
<evidence type="ECO:0000256" key="1">
    <source>
        <dbReference type="ARBA" id="ARBA00023015"/>
    </source>
</evidence>
<dbReference type="SUPFAM" id="SSF53697">
    <property type="entry name" value="SIS domain"/>
    <property type="match status" value="1"/>
</dbReference>
<feature type="domain" description="HTH rpiR-type" evidence="4">
    <location>
        <begin position="22"/>
        <end position="98"/>
    </location>
</feature>
<organism evidence="6">
    <name type="scientific">uncultured Pleomorphomonas sp</name>
    <dbReference type="NCBI Taxonomy" id="442121"/>
    <lineage>
        <taxon>Bacteria</taxon>
        <taxon>Pseudomonadati</taxon>
        <taxon>Pseudomonadota</taxon>
        <taxon>Alphaproteobacteria</taxon>
        <taxon>Hyphomicrobiales</taxon>
        <taxon>Pleomorphomonadaceae</taxon>
        <taxon>Pleomorphomonas</taxon>
        <taxon>environmental samples</taxon>
    </lineage>
</organism>
<gene>
    <name evidence="6" type="ORF">KL86PLE_30269</name>
</gene>
<dbReference type="Gene3D" id="1.10.10.10">
    <property type="entry name" value="Winged helix-like DNA-binding domain superfamily/Winged helix DNA-binding domain"/>
    <property type="match status" value="1"/>
</dbReference>
<keyword evidence="3" id="KW-0804">Transcription</keyword>
<dbReference type="InterPro" id="IPR001347">
    <property type="entry name" value="SIS_dom"/>
</dbReference>
<dbReference type="AlphaFoldDB" id="A0A212LE19"/>
<evidence type="ECO:0000256" key="3">
    <source>
        <dbReference type="ARBA" id="ARBA00023163"/>
    </source>
</evidence>
<dbReference type="PROSITE" id="PS51071">
    <property type="entry name" value="HTH_RPIR"/>
    <property type="match status" value="1"/>
</dbReference>
<dbReference type="RefSeq" id="WP_100083471.1">
    <property type="nucleotide sequence ID" value="NZ_LT608334.1"/>
</dbReference>
<keyword evidence="1" id="KW-0805">Transcription regulation</keyword>
<proteinExistence type="predicted"/>
<dbReference type="InterPro" id="IPR047640">
    <property type="entry name" value="RpiR-like"/>
</dbReference>
<dbReference type="CDD" id="cd05013">
    <property type="entry name" value="SIS_RpiR"/>
    <property type="match status" value="1"/>
</dbReference>
<dbReference type="InterPro" id="IPR036388">
    <property type="entry name" value="WH-like_DNA-bd_sf"/>
</dbReference>
<evidence type="ECO:0000259" key="4">
    <source>
        <dbReference type="PROSITE" id="PS51071"/>
    </source>
</evidence>
<dbReference type="PROSITE" id="PS51464">
    <property type="entry name" value="SIS"/>
    <property type="match status" value="1"/>
</dbReference>
<dbReference type="InterPro" id="IPR035472">
    <property type="entry name" value="RpiR-like_SIS"/>
</dbReference>
<keyword evidence="2" id="KW-0238">DNA-binding</keyword>
<dbReference type="EMBL" id="FMJD01000007">
    <property type="protein sequence ID" value="SCM75822.1"/>
    <property type="molecule type" value="Genomic_DNA"/>
</dbReference>
<protein>
    <submittedName>
        <fullName evidence="6">Putative transcriptional regulator</fullName>
    </submittedName>
</protein>